<name>A0A6J5KHP3_9CAUD</name>
<protein>
    <submittedName>
        <fullName evidence="1">Uncharacterized protein</fullName>
    </submittedName>
</protein>
<evidence type="ECO:0000313" key="1">
    <source>
        <dbReference type="EMBL" id="CAB4121584.1"/>
    </source>
</evidence>
<gene>
    <name evidence="1" type="ORF">UFOVP14_40</name>
</gene>
<sequence length="60" mass="6898">MMNEKSVRGPYEGYAMSQSQVAEAMFLKQQTICAIEKRAVAKFKEIFEQRGINILDLLQD</sequence>
<proteinExistence type="predicted"/>
<dbReference type="EMBL" id="LR796151">
    <property type="protein sequence ID" value="CAB4121584.1"/>
    <property type="molecule type" value="Genomic_DNA"/>
</dbReference>
<reference evidence="1" key="1">
    <citation type="submission" date="2020-04" db="EMBL/GenBank/DDBJ databases">
        <authorList>
            <person name="Chiriac C."/>
            <person name="Salcher M."/>
            <person name="Ghai R."/>
            <person name="Kavagutti S V."/>
        </authorList>
    </citation>
    <scope>NUCLEOTIDE SEQUENCE</scope>
</reference>
<accession>A0A6J5KHP3</accession>
<organism evidence="1">
    <name type="scientific">uncultured Caudovirales phage</name>
    <dbReference type="NCBI Taxonomy" id="2100421"/>
    <lineage>
        <taxon>Viruses</taxon>
        <taxon>Duplodnaviria</taxon>
        <taxon>Heunggongvirae</taxon>
        <taxon>Uroviricota</taxon>
        <taxon>Caudoviricetes</taxon>
        <taxon>Peduoviridae</taxon>
        <taxon>Maltschvirus</taxon>
        <taxon>Maltschvirus maltsch</taxon>
    </lineage>
</organism>
<dbReference type="SUPFAM" id="SSF88659">
    <property type="entry name" value="Sigma3 and sigma4 domains of RNA polymerase sigma factors"/>
    <property type="match status" value="1"/>
</dbReference>
<dbReference type="InterPro" id="IPR013324">
    <property type="entry name" value="RNA_pol_sigma_r3/r4-like"/>
</dbReference>